<dbReference type="RefSeq" id="XP_070887853.1">
    <property type="nucleotide sequence ID" value="XM_071028751.1"/>
</dbReference>
<keyword evidence="4" id="KW-1185">Reference proteome</keyword>
<sequence>MRVPLFALPALFTSVLAADGGFLQSCDINSVSVVNDHYLRAFCRQANGEYLFSEEDLNLCVANDNRKLVARDNGNYGKSCNTCLLSNPATQPDLYMYCTCEGFVSENIFLNRFISNVDGHMRCFGHLSKPIPV</sequence>
<keyword evidence="1" id="KW-0732">Signal</keyword>
<dbReference type="InterPro" id="IPR011058">
    <property type="entry name" value="Cyanovirin-N"/>
</dbReference>
<evidence type="ECO:0000256" key="1">
    <source>
        <dbReference type="SAM" id="SignalP"/>
    </source>
</evidence>
<protein>
    <recommendedName>
        <fullName evidence="2">Cyanovirin-N domain-containing protein</fullName>
    </recommendedName>
</protein>
<dbReference type="Proteomes" id="UP001610432">
    <property type="component" value="Unassembled WGS sequence"/>
</dbReference>
<feature type="domain" description="Cyanovirin-N" evidence="2">
    <location>
        <begin position="21"/>
        <end position="123"/>
    </location>
</feature>
<feature type="chain" id="PRO_5046499809" description="Cyanovirin-N domain-containing protein" evidence="1">
    <location>
        <begin position="18"/>
        <end position="133"/>
    </location>
</feature>
<name>A0ABR4LXG0_9EURO</name>
<evidence type="ECO:0000259" key="2">
    <source>
        <dbReference type="SMART" id="SM01111"/>
    </source>
</evidence>
<accession>A0ABR4LXG0</accession>
<dbReference type="EMBL" id="JBFXLQ010000012">
    <property type="protein sequence ID" value="KAL2868874.1"/>
    <property type="molecule type" value="Genomic_DNA"/>
</dbReference>
<dbReference type="Gene3D" id="2.30.60.10">
    <property type="entry name" value="Cyanovirin-N"/>
    <property type="match status" value="1"/>
</dbReference>
<proteinExistence type="predicted"/>
<evidence type="ECO:0000313" key="4">
    <source>
        <dbReference type="Proteomes" id="UP001610432"/>
    </source>
</evidence>
<organism evidence="3 4">
    <name type="scientific">Aspergillus lucknowensis</name>
    <dbReference type="NCBI Taxonomy" id="176173"/>
    <lineage>
        <taxon>Eukaryota</taxon>
        <taxon>Fungi</taxon>
        <taxon>Dikarya</taxon>
        <taxon>Ascomycota</taxon>
        <taxon>Pezizomycotina</taxon>
        <taxon>Eurotiomycetes</taxon>
        <taxon>Eurotiomycetidae</taxon>
        <taxon>Eurotiales</taxon>
        <taxon>Aspergillaceae</taxon>
        <taxon>Aspergillus</taxon>
        <taxon>Aspergillus subgen. Nidulantes</taxon>
    </lineage>
</organism>
<reference evidence="3 4" key="1">
    <citation type="submission" date="2024-07" db="EMBL/GenBank/DDBJ databases">
        <title>Section-level genome sequencing and comparative genomics of Aspergillus sections Usti and Cavernicolus.</title>
        <authorList>
            <consortium name="Lawrence Berkeley National Laboratory"/>
            <person name="Nybo J.L."/>
            <person name="Vesth T.C."/>
            <person name="Theobald S."/>
            <person name="Frisvad J.C."/>
            <person name="Larsen T.O."/>
            <person name="Kjaerboelling I."/>
            <person name="Rothschild-Mancinelli K."/>
            <person name="Lyhne E.K."/>
            <person name="Kogle M.E."/>
            <person name="Barry K."/>
            <person name="Clum A."/>
            <person name="Na H."/>
            <person name="Ledsgaard L."/>
            <person name="Lin J."/>
            <person name="Lipzen A."/>
            <person name="Kuo A."/>
            <person name="Riley R."/>
            <person name="Mondo S."/>
            <person name="Labutti K."/>
            <person name="Haridas S."/>
            <person name="Pangalinan J."/>
            <person name="Salamov A.A."/>
            <person name="Simmons B.A."/>
            <person name="Magnuson J.K."/>
            <person name="Chen J."/>
            <person name="Drula E."/>
            <person name="Henrissat B."/>
            <person name="Wiebenga A."/>
            <person name="Lubbers R.J."/>
            <person name="Gomes A.C."/>
            <person name="Macurrencykelacurrency M.R."/>
            <person name="Stajich J."/>
            <person name="Grigoriev I.V."/>
            <person name="Mortensen U.H."/>
            <person name="De Vries R.P."/>
            <person name="Baker S.E."/>
            <person name="Andersen M.R."/>
        </authorList>
    </citation>
    <scope>NUCLEOTIDE SEQUENCE [LARGE SCALE GENOMIC DNA]</scope>
    <source>
        <strain evidence="3 4">CBS 449.75</strain>
    </source>
</reference>
<dbReference type="SMART" id="SM01111">
    <property type="entry name" value="CVNH"/>
    <property type="match status" value="1"/>
</dbReference>
<feature type="signal peptide" evidence="1">
    <location>
        <begin position="1"/>
        <end position="17"/>
    </location>
</feature>
<dbReference type="InterPro" id="IPR036673">
    <property type="entry name" value="Cyanovirin-N_sf"/>
</dbReference>
<gene>
    <name evidence="3" type="ORF">BJX67DRAFT_349448</name>
</gene>
<evidence type="ECO:0000313" key="3">
    <source>
        <dbReference type="EMBL" id="KAL2868874.1"/>
    </source>
</evidence>
<dbReference type="Pfam" id="PF08881">
    <property type="entry name" value="CVNH"/>
    <property type="match status" value="1"/>
</dbReference>
<dbReference type="SUPFAM" id="SSF51322">
    <property type="entry name" value="Cyanovirin-N"/>
    <property type="match status" value="1"/>
</dbReference>
<comment type="caution">
    <text evidence="3">The sequence shown here is derived from an EMBL/GenBank/DDBJ whole genome shotgun (WGS) entry which is preliminary data.</text>
</comment>
<dbReference type="GeneID" id="98143823"/>